<accession>A0A6B3IKU6</accession>
<proteinExistence type="predicted"/>
<feature type="transmembrane region" description="Helical" evidence="1">
    <location>
        <begin position="6"/>
        <end position="22"/>
    </location>
</feature>
<keyword evidence="1" id="KW-0472">Membrane</keyword>
<gene>
    <name evidence="2" type="ORF">G0004_09525</name>
</gene>
<organism evidence="2">
    <name type="scientific">Staphylococcus aureus</name>
    <dbReference type="NCBI Taxonomy" id="1280"/>
    <lineage>
        <taxon>Bacteria</taxon>
        <taxon>Bacillati</taxon>
        <taxon>Bacillota</taxon>
        <taxon>Bacilli</taxon>
        <taxon>Bacillales</taxon>
        <taxon>Staphylococcaceae</taxon>
        <taxon>Staphylococcus</taxon>
    </lineage>
</organism>
<protein>
    <submittedName>
        <fullName evidence="2">Uncharacterized protein</fullName>
    </submittedName>
</protein>
<reference evidence="2" key="1">
    <citation type="journal article" date="2020" name="Antimicrob. Agents Chemother.">
        <title>Novel insights into the classification of staphylococcal beta-lactamases in relation to the cefazolin inoculum effect.</title>
        <authorList>
            <person name="Carvajal L.P."/>
            <person name="Rincon S."/>
            <person name="Echeverri A."/>
            <person name="Porras J."/>
            <person name="Rios R."/>
            <person name="Ordonez K."/>
            <person name="Seas C."/>
            <person name="Gomez-Villegas S."/>
            <person name="Diaz L."/>
            <person name="Arias C.A."/>
            <person name="Reyes J."/>
        </authorList>
    </citation>
    <scope>NUCLEOTIDE SEQUENCE</scope>
    <source>
        <strain evidence="2">5420</strain>
    </source>
</reference>
<keyword evidence="1" id="KW-0812">Transmembrane</keyword>
<name>A0A6B3IKU6_STAAU</name>
<evidence type="ECO:0000313" key="2">
    <source>
        <dbReference type="EMBL" id="NEF40698.1"/>
    </source>
</evidence>
<sequence>MSYIITLVPILVFIVIFNNLLNRYMVLYKELDLFTCRIGMLLVLIVIVDFAKQQNMLVTLGVVLILLFIEKLREITRLIIRIRGR</sequence>
<dbReference type="EMBL" id="JAAGRA010000035">
    <property type="protein sequence ID" value="NEF40698.1"/>
    <property type="molecule type" value="Genomic_DNA"/>
</dbReference>
<feature type="transmembrane region" description="Helical" evidence="1">
    <location>
        <begin position="34"/>
        <end position="51"/>
    </location>
</feature>
<evidence type="ECO:0000256" key="1">
    <source>
        <dbReference type="SAM" id="Phobius"/>
    </source>
</evidence>
<keyword evidence="1" id="KW-1133">Transmembrane helix</keyword>
<dbReference type="AlphaFoldDB" id="A0A6B3IKU6"/>
<feature type="transmembrane region" description="Helical" evidence="1">
    <location>
        <begin position="57"/>
        <end position="73"/>
    </location>
</feature>
<dbReference type="RefSeq" id="WP_162636415.1">
    <property type="nucleotide sequence ID" value="NZ_JAAFND010000028.1"/>
</dbReference>
<comment type="caution">
    <text evidence="2">The sequence shown here is derived from an EMBL/GenBank/DDBJ whole genome shotgun (WGS) entry which is preliminary data.</text>
</comment>